<organism evidence="8 9">
    <name type="scientific">Granulicella rosea</name>
    <dbReference type="NCBI Taxonomy" id="474952"/>
    <lineage>
        <taxon>Bacteria</taxon>
        <taxon>Pseudomonadati</taxon>
        <taxon>Acidobacteriota</taxon>
        <taxon>Terriglobia</taxon>
        <taxon>Terriglobales</taxon>
        <taxon>Acidobacteriaceae</taxon>
        <taxon>Granulicella</taxon>
    </lineage>
</organism>
<dbReference type="PANTHER" id="PTHR10371:SF3">
    <property type="entry name" value="NADH DEHYDROGENASE [UBIQUINONE] FLAVOPROTEIN 2, MITOCHONDRIAL"/>
    <property type="match status" value="1"/>
</dbReference>
<evidence type="ECO:0000256" key="7">
    <source>
        <dbReference type="PIRSR" id="PIRSR000216-1"/>
    </source>
</evidence>
<keyword evidence="4 7" id="KW-0408">Iron</keyword>
<dbReference type="SUPFAM" id="SSF52833">
    <property type="entry name" value="Thioredoxin-like"/>
    <property type="match status" value="1"/>
</dbReference>
<dbReference type="GO" id="GO:0046872">
    <property type="term" value="F:metal ion binding"/>
    <property type="evidence" value="ECO:0007669"/>
    <property type="project" value="UniProtKB-KW"/>
</dbReference>
<accession>A0A239HXT4</accession>
<dbReference type="EMBL" id="FZOU01000002">
    <property type="protein sequence ID" value="SNS85044.1"/>
    <property type="molecule type" value="Genomic_DNA"/>
</dbReference>
<dbReference type="CDD" id="cd03064">
    <property type="entry name" value="TRX_Fd_NuoE"/>
    <property type="match status" value="1"/>
</dbReference>
<dbReference type="GO" id="GO:0051537">
    <property type="term" value="F:2 iron, 2 sulfur cluster binding"/>
    <property type="evidence" value="ECO:0007669"/>
    <property type="project" value="UniProtKB-KW"/>
</dbReference>
<sequence length="169" mass="19103">MSAIQNSIFTPETAARFDKLATIYPMKRSALVPMLLYAQDELGYISEPAITEIAKRLDLFDLDVRNVMSYYSMLRTKPAGKYNIQVCTNISCMLRGGYEILDHCKAKLGIGHKEVTADKMFSLEEVECIGACCWAPAMQVNYNFHDDLTTVKVDDIIEQYRQGLGKDVK</sequence>
<dbReference type="Proteomes" id="UP000198356">
    <property type="component" value="Unassembled WGS sequence"/>
</dbReference>
<dbReference type="Pfam" id="PF01257">
    <property type="entry name" value="2Fe-2S_thioredx"/>
    <property type="match status" value="1"/>
</dbReference>
<keyword evidence="2 7" id="KW-0001">2Fe-2S</keyword>
<dbReference type="InterPro" id="IPR041921">
    <property type="entry name" value="NuoE_N"/>
</dbReference>
<evidence type="ECO:0000256" key="5">
    <source>
        <dbReference type="ARBA" id="ARBA00023014"/>
    </source>
</evidence>
<keyword evidence="5 7" id="KW-0411">Iron-sulfur</keyword>
<evidence type="ECO:0000256" key="2">
    <source>
        <dbReference type="ARBA" id="ARBA00022714"/>
    </source>
</evidence>
<name>A0A239HXT4_9BACT</name>
<dbReference type="GO" id="GO:0003954">
    <property type="term" value="F:NADH dehydrogenase activity"/>
    <property type="evidence" value="ECO:0007669"/>
    <property type="project" value="TreeGrafter"/>
</dbReference>
<dbReference type="InterPro" id="IPR002023">
    <property type="entry name" value="NuoE-like"/>
</dbReference>
<evidence type="ECO:0000256" key="3">
    <source>
        <dbReference type="ARBA" id="ARBA00022723"/>
    </source>
</evidence>
<feature type="binding site" evidence="7">
    <location>
        <position position="128"/>
    </location>
    <ligand>
        <name>[2Fe-2S] cluster</name>
        <dbReference type="ChEBI" id="CHEBI:190135"/>
    </ligand>
</feature>
<comment type="cofactor">
    <cofactor evidence="6">
        <name>[2Fe-2S] cluster</name>
        <dbReference type="ChEBI" id="CHEBI:190135"/>
    </cofactor>
</comment>
<dbReference type="NCBIfam" id="TIGR01958">
    <property type="entry name" value="nuoE_fam"/>
    <property type="match status" value="1"/>
</dbReference>
<comment type="similarity">
    <text evidence="1">Belongs to the complex I 24 kDa subunit family.</text>
</comment>
<dbReference type="InterPro" id="IPR036249">
    <property type="entry name" value="Thioredoxin-like_sf"/>
</dbReference>
<evidence type="ECO:0000313" key="9">
    <source>
        <dbReference type="Proteomes" id="UP000198356"/>
    </source>
</evidence>
<evidence type="ECO:0000313" key="8">
    <source>
        <dbReference type="EMBL" id="SNS85044.1"/>
    </source>
</evidence>
<feature type="binding site" evidence="7">
    <location>
        <position position="87"/>
    </location>
    <ligand>
        <name>[2Fe-2S] cluster</name>
        <dbReference type="ChEBI" id="CHEBI:190135"/>
    </ligand>
</feature>
<evidence type="ECO:0000256" key="4">
    <source>
        <dbReference type="ARBA" id="ARBA00023004"/>
    </source>
</evidence>
<dbReference type="PANTHER" id="PTHR10371">
    <property type="entry name" value="NADH DEHYDROGENASE UBIQUINONE FLAVOPROTEIN 2, MITOCHONDRIAL"/>
    <property type="match status" value="1"/>
</dbReference>
<comment type="cofactor">
    <cofactor evidence="7">
        <name>[2Fe-2S] cluster</name>
        <dbReference type="ChEBI" id="CHEBI:190135"/>
    </cofactor>
    <text evidence="7">Binds 1 [2Fe-2S] cluster.</text>
</comment>
<protein>
    <submittedName>
        <fullName evidence="8">NADH dehydrogenase subunit E</fullName>
    </submittedName>
</protein>
<gene>
    <name evidence="8" type="ORF">SAMN05421770_102574</name>
</gene>
<feature type="binding site" evidence="7">
    <location>
        <position position="92"/>
    </location>
    <ligand>
        <name>[2Fe-2S] cluster</name>
        <dbReference type="ChEBI" id="CHEBI:190135"/>
    </ligand>
</feature>
<reference evidence="8 9" key="1">
    <citation type="submission" date="2017-06" db="EMBL/GenBank/DDBJ databases">
        <authorList>
            <person name="Kim H.J."/>
            <person name="Triplett B.A."/>
        </authorList>
    </citation>
    <scope>NUCLEOTIDE SEQUENCE [LARGE SCALE GENOMIC DNA]</scope>
    <source>
        <strain evidence="8 9">DSM 18704</strain>
    </source>
</reference>
<evidence type="ECO:0000256" key="6">
    <source>
        <dbReference type="ARBA" id="ARBA00034078"/>
    </source>
</evidence>
<dbReference type="PIRSF" id="PIRSF000216">
    <property type="entry name" value="NADH_DH_24kDa"/>
    <property type="match status" value="1"/>
</dbReference>
<proteinExistence type="inferred from homology"/>
<dbReference type="RefSeq" id="WP_089408046.1">
    <property type="nucleotide sequence ID" value="NZ_FZOU01000002.1"/>
</dbReference>
<dbReference type="AlphaFoldDB" id="A0A239HXT4"/>
<feature type="binding site" evidence="7">
    <location>
        <position position="132"/>
    </location>
    <ligand>
        <name>[2Fe-2S] cluster</name>
        <dbReference type="ChEBI" id="CHEBI:190135"/>
    </ligand>
</feature>
<keyword evidence="9" id="KW-1185">Reference proteome</keyword>
<keyword evidence="3 7" id="KW-0479">Metal-binding</keyword>
<dbReference type="OrthoDB" id="9807941at2"/>
<dbReference type="Gene3D" id="1.10.10.1590">
    <property type="entry name" value="NADH-quinone oxidoreductase subunit E"/>
    <property type="match status" value="1"/>
</dbReference>
<dbReference type="Gene3D" id="3.40.30.10">
    <property type="entry name" value="Glutaredoxin"/>
    <property type="match status" value="1"/>
</dbReference>
<evidence type="ECO:0000256" key="1">
    <source>
        <dbReference type="ARBA" id="ARBA00010643"/>
    </source>
</evidence>
<dbReference type="InterPro" id="IPR042128">
    <property type="entry name" value="NuoE_dom"/>
</dbReference>